<evidence type="ECO:0000313" key="2">
    <source>
        <dbReference type="Proteomes" id="UP000306317"/>
    </source>
</evidence>
<comment type="caution">
    <text evidence="1">The sequence shown here is derived from an EMBL/GenBank/DDBJ whole genome shotgun (WGS) entry which is preliminary data.</text>
</comment>
<dbReference type="EMBL" id="MWIO01000006">
    <property type="protein sequence ID" value="THD09653.1"/>
    <property type="molecule type" value="Genomic_DNA"/>
</dbReference>
<evidence type="ECO:0000313" key="1">
    <source>
        <dbReference type="EMBL" id="THD09653.1"/>
    </source>
</evidence>
<gene>
    <name evidence="1" type="ORF">B1991_01835</name>
</gene>
<sequence>MTETVKTLSERARALPPAERLALVDDILGSLDETSHEIDRLWATEAEDRLAAWRRGEIRAIPLAEVLRKYGRA</sequence>
<dbReference type="AlphaFoldDB" id="A0A4S3KLD3"/>
<organism evidence="1 2">
    <name type="scientific">Rhodanobacter lindaniclasticus</name>
    <dbReference type="NCBI Taxonomy" id="75310"/>
    <lineage>
        <taxon>Bacteria</taxon>
        <taxon>Pseudomonadati</taxon>
        <taxon>Pseudomonadota</taxon>
        <taxon>Gammaproteobacteria</taxon>
        <taxon>Lysobacterales</taxon>
        <taxon>Rhodanobacteraceae</taxon>
        <taxon>Rhodanobacter</taxon>
    </lineage>
</organism>
<accession>A0A4S3KLD3</accession>
<dbReference type="Pfam" id="PF09720">
    <property type="entry name" value="Unstab_antitox"/>
    <property type="match status" value="1"/>
</dbReference>
<dbReference type="InterPro" id="IPR013406">
    <property type="entry name" value="CHP02574_addiction_mod"/>
</dbReference>
<dbReference type="RefSeq" id="WP_136257008.1">
    <property type="nucleotide sequence ID" value="NZ_MWIO01000006.1"/>
</dbReference>
<dbReference type="NCBIfam" id="TIGR02574">
    <property type="entry name" value="stabl_TIGR02574"/>
    <property type="match status" value="1"/>
</dbReference>
<protein>
    <submittedName>
        <fullName evidence="1">Addiction module protein</fullName>
    </submittedName>
</protein>
<name>A0A4S3KLD3_9GAMM</name>
<proteinExistence type="predicted"/>
<dbReference type="OrthoDB" id="8549727at2"/>
<reference evidence="1 2" key="1">
    <citation type="submission" date="2017-02" db="EMBL/GenBank/DDBJ databases">
        <title>Whole genome sequencing of Rhodanobacter lindaniclasticus DSM 17932.</title>
        <authorList>
            <person name="Kumar S."/>
            <person name="Patil P."/>
            <person name="Patil P.B."/>
        </authorList>
    </citation>
    <scope>NUCLEOTIDE SEQUENCE [LARGE SCALE GENOMIC DNA]</scope>
    <source>
        <strain evidence="1 2">DSM 17932</strain>
    </source>
</reference>
<dbReference type="Proteomes" id="UP000306317">
    <property type="component" value="Unassembled WGS sequence"/>
</dbReference>
<keyword evidence="2" id="KW-1185">Reference proteome</keyword>